<dbReference type="SUPFAM" id="SSF53254">
    <property type="entry name" value="Phosphoglycerate mutase-like"/>
    <property type="match status" value="1"/>
</dbReference>
<protein>
    <submittedName>
        <fullName evidence="1">Uncharacterized protein</fullName>
    </submittedName>
</protein>
<organism evidence="1 2">
    <name type="scientific">Ceratodon purpureus</name>
    <name type="common">Fire moss</name>
    <name type="synonym">Dicranum purpureum</name>
    <dbReference type="NCBI Taxonomy" id="3225"/>
    <lineage>
        <taxon>Eukaryota</taxon>
        <taxon>Viridiplantae</taxon>
        <taxon>Streptophyta</taxon>
        <taxon>Embryophyta</taxon>
        <taxon>Bryophyta</taxon>
        <taxon>Bryophytina</taxon>
        <taxon>Bryopsida</taxon>
        <taxon>Dicranidae</taxon>
        <taxon>Pseudoditrichales</taxon>
        <taxon>Ditrichaceae</taxon>
        <taxon>Ceratodon</taxon>
    </lineage>
</organism>
<accession>A0A8T0HWS5</accession>
<dbReference type="InterPro" id="IPR013078">
    <property type="entry name" value="His_Pase_superF_clade-1"/>
</dbReference>
<dbReference type="EMBL" id="CM026425">
    <property type="protein sequence ID" value="KAG0575572.1"/>
    <property type="molecule type" value="Genomic_DNA"/>
</dbReference>
<reference evidence="1" key="1">
    <citation type="submission" date="2020-06" db="EMBL/GenBank/DDBJ databases">
        <title>WGS assembly of Ceratodon purpureus strain R40.</title>
        <authorList>
            <person name="Carey S.B."/>
            <person name="Jenkins J."/>
            <person name="Shu S."/>
            <person name="Lovell J.T."/>
            <person name="Sreedasyam A."/>
            <person name="Maumus F."/>
            <person name="Tiley G.P."/>
            <person name="Fernandez-Pozo N."/>
            <person name="Barry K."/>
            <person name="Chen C."/>
            <person name="Wang M."/>
            <person name="Lipzen A."/>
            <person name="Daum C."/>
            <person name="Saski C.A."/>
            <person name="Payton A.C."/>
            <person name="Mcbreen J.C."/>
            <person name="Conrad R.E."/>
            <person name="Kollar L.M."/>
            <person name="Olsson S."/>
            <person name="Huttunen S."/>
            <person name="Landis J.B."/>
            <person name="Wickett N.J."/>
            <person name="Johnson M.G."/>
            <person name="Rensing S.A."/>
            <person name="Grimwood J."/>
            <person name="Schmutz J."/>
            <person name="Mcdaniel S.F."/>
        </authorList>
    </citation>
    <scope>NUCLEOTIDE SEQUENCE</scope>
    <source>
        <strain evidence="1">R40</strain>
    </source>
</reference>
<name>A0A8T0HWS5_CERPU</name>
<dbReference type="PANTHER" id="PTHR47580">
    <property type="entry name" value="PHOSPHOGLYCERATE MUTASE FAMILY PROTEIN"/>
    <property type="match status" value="1"/>
</dbReference>
<dbReference type="Proteomes" id="UP000822688">
    <property type="component" value="Chromosome 5"/>
</dbReference>
<sequence length="355" mass="38695">MAMPGPVLMRDIGMRGIREKGAKVGSRGLELDKFVVRSGSPRQESTLRGGSVEEEEVHRGEWRVEAPDGVKRAVNLALASVFCYGVAAAGFVPESETWGMRGDGSFDVADVINVGVRPAHASGLLQMPPVRLVNRYYLVRSGESTFETRGLINTNPVAKTSVDSGLSEEGKKQTVQAAKSLRELGACDDSCWIWPSITQRAYQTAEIIAYVNNINRSRIVPEYSFLDARGLGAYEGKGLAAVNEVYDIDALSSNLRPPPYTDGTPNESVVDVFVRVTQLMSILETQYFNETIVIVAPDSDNLSVLEAGLTGLDLRRHRELAYAPGEVRFVDAQRLPAPRKSVSGYVKCTAKPPNC</sequence>
<dbReference type="Pfam" id="PF00300">
    <property type="entry name" value="His_Phos_1"/>
    <property type="match status" value="1"/>
</dbReference>
<dbReference type="InterPro" id="IPR029033">
    <property type="entry name" value="His_PPase_superfam"/>
</dbReference>
<keyword evidence="2" id="KW-1185">Reference proteome</keyword>
<evidence type="ECO:0000313" key="1">
    <source>
        <dbReference type="EMBL" id="KAG0575572.1"/>
    </source>
</evidence>
<dbReference type="PANTHER" id="PTHR47580:SF1">
    <property type="entry name" value="PHOSPHOGLYCERATE MUTASE FAMILY PROTEIN"/>
    <property type="match status" value="1"/>
</dbReference>
<gene>
    <name evidence="1" type="ORF">KC19_5G013500</name>
</gene>
<proteinExistence type="predicted"/>
<dbReference type="Gene3D" id="3.40.50.1240">
    <property type="entry name" value="Phosphoglycerate mutase-like"/>
    <property type="match status" value="1"/>
</dbReference>
<dbReference type="AlphaFoldDB" id="A0A8T0HWS5"/>
<comment type="caution">
    <text evidence="1">The sequence shown here is derived from an EMBL/GenBank/DDBJ whole genome shotgun (WGS) entry which is preliminary data.</text>
</comment>
<evidence type="ECO:0000313" key="2">
    <source>
        <dbReference type="Proteomes" id="UP000822688"/>
    </source>
</evidence>
<dbReference type="CDD" id="cd07067">
    <property type="entry name" value="HP_PGM_like"/>
    <property type="match status" value="1"/>
</dbReference>